<keyword evidence="2" id="KW-0378">Hydrolase</keyword>
<dbReference type="GO" id="GO:0016787">
    <property type="term" value="F:hydrolase activity"/>
    <property type="evidence" value="ECO:0007669"/>
    <property type="project" value="UniProtKB-KW"/>
</dbReference>
<accession>A0A834XB44</accession>
<keyword evidence="3" id="KW-1185">Reference proteome</keyword>
<name>A0A834XB44_9FABA</name>
<proteinExistence type="predicted"/>
<dbReference type="InterPro" id="IPR002083">
    <property type="entry name" value="MATH/TRAF_dom"/>
</dbReference>
<dbReference type="OrthoDB" id="1883087at2759"/>
<sequence>MERKFYKRKVEWGYDELIPLKTFSDVSNGYLI</sequence>
<dbReference type="EMBL" id="JAAIUW010000002">
    <property type="protein sequence ID" value="KAF7841704.1"/>
    <property type="molecule type" value="Genomic_DNA"/>
</dbReference>
<organism evidence="2 3">
    <name type="scientific">Senna tora</name>
    <dbReference type="NCBI Taxonomy" id="362788"/>
    <lineage>
        <taxon>Eukaryota</taxon>
        <taxon>Viridiplantae</taxon>
        <taxon>Streptophyta</taxon>
        <taxon>Embryophyta</taxon>
        <taxon>Tracheophyta</taxon>
        <taxon>Spermatophyta</taxon>
        <taxon>Magnoliopsida</taxon>
        <taxon>eudicotyledons</taxon>
        <taxon>Gunneridae</taxon>
        <taxon>Pentapetalae</taxon>
        <taxon>rosids</taxon>
        <taxon>fabids</taxon>
        <taxon>Fabales</taxon>
        <taxon>Fabaceae</taxon>
        <taxon>Caesalpinioideae</taxon>
        <taxon>Cassia clade</taxon>
        <taxon>Senna</taxon>
    </lineage>
</organism>
<gene>
    <name evidence="2" type="ORF">G2W53_004002</name>
</gene>
<evidence type="ECO:0000313" key="3">
    <source>
        <dbReference type="Proteomes" id="UP000634136"/>
    </source>
</evidence>
<comment type="caution">
    <text evidence="2">The sequence shown here is derived from an EMBL/GenBank/DDBJ whole genome shotgun (WGS) entry which is preliminary data.</text>
</comment>
<dbReference type="AlphaFoldDB" id="A0A834XB44"/>
<evidence type="ECO:0000259" key="1">
    <source>
        <dbReference type="PROSITE" id="PS50144"/>
    </source>
</evidence>
<dbReference type="PROSITE" id="PS50144">
    <property type="entry name" value="MATH"/>
    <property type="match status" value="1"/>
</dbReference>
<feature type="domain" description="MATH" evidence="1">
    <location>
        <begin position="1"/>
        <end position="32"/>
    </location>
</feature>
<protein>
    <submittedName>
        <fullName evidence="2">Ubiquitin carboxyl-terminal hydrolase 12-like</fullName>
    </submittedName>
</protein>
<evidence type="ECO:0000313" key="2">
    <source>
        <dbReference type="EMBL" id="KAF7841704.1"/>
    </source>
</evidence>
<dbReference type="Proteomes" id="UP000634136">
    <property type="component" value="Unassembled WGS sequence"/>
</dbReference>
<reference evidence="2" key="1">
    <citation type="submission" date="2020-09" db="EMBL/GenBank/DDBJ databases">
        <title>Genome-Enabled Discovery of Anthraquinone Biosynthesis in Senna tora.</title>
        <authorList>
            <person name="Kang S.-H."/>
            <person name="Pandey R.P."/>
            <person name="Lee C.-M."/>
            <person name="Sim J.-S."/>
            <person name="Jeong J.-T."/>
            <person name="Choi B.-S."/>
            <person name="Jung M."/>
            <person name="Ginzburg D."/>
            <person name="Zhao K."/>
            <person name="Won S.Y."/>
            <person name="Oh T.-J."/>
            <person name="Yu Y."/>
            <person name="Kim N.-H."/>
            <person name="Lee O.R."/>
            <person name="Lee T.-H."/>
            <person name="Bashyal P."/>
            <person name="Kim T.-S."/>
            <person name="Lee W.-H."/>
            <person name="Kawkins C."/>
            <person name="Kim C.-K."/>
            <person name="Kim J.S."/>
            <person name="Ahn B.O."/>
            <person name="Rhee S.Y."/>
            <person name="Sohng J.K."/>
        </authorList>
    </citation>
    <scope>NUCLEOTIDE SEQUENCE</scope>
    <source>
        <tissue evidence="2">Leaf</tissue>
    </source>
</reference>